<evidence type="ECO:0000256" key="12">
    <source>
        <dbReference type="ARBA" id="ARBA00048383"/>
    </source>
</evidence>
<dbReference type="SUPFAM" id="SSF47917">
    <property type="entry name" value="C-terminal domain of alpha and beta subunits of F1 ATP synthase"/>
    <property type="match status" value="1"/>
</dbReference>
<keyword evidence="7 17" id="KW-1278">Translocase</keyword>
<gene>
    <name evidence="21" type="primary">atpA_2</name>
    <name evidence="17" type="synonym">atpA</name>
    <name evidence="21" type="ORF">NCTC10166_00207</name>
</gene>
<evidence type="ECO:0000256" key="11">
    <source>
        <dbReference type="ARBA" id="ARBA00023310"/>
    </source>
</evidence>
<evidence type="ECO:0000256" key="6">
    <source>
        <dbReference type="ARBA" id="ARBA00022840"/>
    </source>
</evidence>
<evidence type="ECO:0000256" key="17">
    <source>
        <dbReference type="HAMAP-Rule" id="MF_01346"/>
    </source>
</evidence>
<evidence type="ECO:0000256" key="14">
    <source>
        <dbReference type="ARBA" id="ARBA00069868"/>
    </source>
</evidence>
<evidence type="ECO:0000256" key="5">
    <source>
        <dbReference type="ARBA" id="ARBA00022741"/>
    </source>
</evidence>
<evidence type="ECO:0000256" key="7">
    <source>
        <dbReference type="ARBA" id="ARBA00022967"/>
    </source>
</evidence>
<protein>
    <recommendedName>
        <fullName evidence="14 17">ATP synthase subunit alpha</fullName>
        <ecNumber evidence="3 17">7.1.2.2</ecNumber>
    </recommendedName>
    <alternativeName>
        <fullName evidence="15 17">ATP synthase F1 sector subunit alpha</fullName>
    </alternativeName>
    <alternativeName>
        <fullName evidence="16 17">F-ATPase subunit alpha</fullName>
    </alternativeName>
</protein>
<dbReference type="PANTHER" id="PTHR48082">
    <property type="entry name" value="ATP SYNTHASE SUBUNIT ALPHA, MITOCHONDRIAL"/>
    <property type="match status" value="1"/>
</dbReference>
<evidence type="ECO:0000256" key="3">
    <source>
        <dbReference type="ARBA" id="ARBA00012473"/>
    </source>
</evidence>
<dbReference type="Gene3D" id="2.40.30.20">
    <property type="match status" value="1"/>
</dbReference>
<feature type="binding site" evidence="17">
    <location>
        <begin position="169"/>
        <end position="176"/>
    </location>
    <ligand>
        <name>ATP</name>
        <dbReference type="ChEBI" id="CHEBI:30616"/>
    </ligand>
</feature>
<sequence length="521" mass="57923">MAFNKNDISSIIKEQIKKYENKAHYYETGKVITVGDGVALISGLEKAILGEIIEFESNVKGMVLNLEEDFVGVVILGNDQKVFEGQIVKRTNKIISVAVGQEIIGRVINALGEPIDGKGPINSAKTRNVFTNTPEIMKRQEVNQPLKTGILLIDSLIPIGKGQRELIIGDRQTGKTAIAIDTILNQKNQDVYCIYVAIGQKNSTIAQIVSKLEKEGALEYTTIVVASASELSPLQYISPYVGVTIAEEFMEQGKDVLIVYDDLSKHAVAYRTLSLLLRRPPGREAFPGDIFYQHSYLLERAAKLNEKNGGGSITALPIIETQSGDISAYIPTNVISITDGQIFMKESLFNSGQRPAVDVGFSVSRVGSSAQTKLMKSVVSSLKLELAQYNEMKAFAQFGSDLDESTKKILSHGSKVYEILKQDQYLHISEIDQVILLFTIQYQIVNPIPLNEIRAFNNELLQWINTENEMLKLKAEILKNKTLDSQTLSKLYKKLVDFANDFTSKIDDYNPNNHLKIPQLN</sequence>
<dbReference type="InterPro" id="IPR036121">
    <property type="entry name" value="ATPase_F1/V1/A1_a/bsu_N_sf"/>
</dbReference>
<evidence type="ECO:0000256" key="4">
    <source>
        <dbReference type="ARBA" id="ARBA00022448"/>
    </source>
</evidence>
<evidence type="ECO:0000256" key="15">
    <source>
        <dbReference type="ARBA" id="ARBA00076569"/>
    </source>
</evidence>
<keyword evidence="11 17" id="KW-0066">ATP synthesis</keyword>
<dbReference type="PROSITE" id="PS00152">
    <property type="entry name" value="ATPASE_ALPHA_BETA"/>
    <property type="match status" value="1"/>
</dbReference>
<evidence type="ECO:0000256" key="16">
    <source>
        <dbReference type="ARBA" id="ARBA00080980"/>
    </source>
</evidence>
<dbReference type="CDD" id="cd01132">
    <property type="entry name" value="F1-ATPase_alpha_CD"/>
    <property type="match status" value="1"/>
</dbReference>
<dbReference type="EMBL" id="LR214951">
    <property type="protein sequence ID" value="VEU59248.1"/>
    <property type="molecule type" value="Genomic_DNA"/>
</dbReference>
<dbReference type="InterPro" id="IPR020003">
    <property type="entry name" value="ATPase_a/bsu_AS"/>
</dbReference>
<dbReference type="EC" id="7.1.2.2" evidence="3 17"/>
<dbReference type="OrthoDB" id="9803053at2"/>
<organism evidence="21 22">
    <name type="scientific">Mesomycoplasma neurolyticum</name>
    <dbReference type="NCBI Taxonomy" id="2120"/>
    <lineage>
        <taxon>Bacteria</taxon>
        <taxon>Bacillati</taxon>
        <taxon>Mycoplasmatota</taxon>
        <taxon>Mycoplasmoidales</taxon>
        <taxon>Metamycoplasmataceae</taxon>
        <taxon>Mesomycoplasma</taxon>
    </lineage>
</organism>
<keyword evidence="5 17" id="KW-0547">Nucleotide-binding</keyword>
<dbReference type="Pfam" id="PF00006">
    <property type="entry name" value="ATP-synt_ab"/>
    <property type="match status" value="1"/>
</dbReference>
<feature type="domain" description="ATPase F1/V1/A1 complex alpha/beta subunit nucleotide-binding" evidence="18">
    <location>
        <begin position="149"/>
        <end position="364"/>
    </location>
</feature>
<keyword evidence="17" id="KW-1003">Cell membrane</keyword>
<dbReference type="InterPro" id="IPR000194">
    <property type="entry name" value="ATPase_F1/V1/A1_a/bsu_nucl-bd"/>
</dbReference>
<comment type="similarity">
    <text evidence="2 17">Belongs to the ATPase alpha/beta chains family.</text>
</comment>
<comment type="subunit">
    <text evidence="13">F-type ATPases have 2 components, CF(1) - the catalytic core - and CF(0) - the membrane proton channel. CF(1) has five subunits: alpha(3), beta(3), gamma(1), delta(1), epsilon(1). CF(0) has three main subunits: a(1), b(2) and c(9-12). The alpha and beta chains form an alternating ring which encloses part of the gamma chain. CF(1) is attached to CF(0) by a central stalk formed by the gamma and epsilon chains, while a peripheral stalk is formed by the delta and b chains.</text>
</comment>
<evidence type="ECO:0000259" key="18">
    <source>
        <dbReference type="Pfam" id="PF00006"/>
    </source>
</evidence>
<accession>A0A449A4S9</accession>
<keyword evidence="17" id="KW-0375">Hydrogen ion transport</keyword>
<dbReference type="InterPro" id="IPR038376">
    <property type="entry name" value="ATP_synth_asu_C_sf"/>
</dbReference>
<evidence type="ECO:0000256" key="13">
    <source>
        <dbReference type="ARBA" id="ARBA00065879"/>
    </source>
</evidence>
<evidence type="ECO:0000256" key="10">
    <source>
        <dbReference type="ARBA" id="ARBA00023196"/>
    </source>
</evidence>
<dbReference type="NCBIfam" id="NF009884">
    <property type="entry name" value="PRK13343.1"/>
    <property type="match status" value="1"/>
</dbReference>
<dbReference type="SUPFAM" id="SSF52540">
    <property type="entry name" value="P-loop containing nucleoside triphosphate hydrolases"/>
    <property type="match status" value="1"/>
</dbReference>
<keyword evidence="8 17" id="KW-0406">Ion transport</keyword>
<feature type="domain" description="ATPase F1/V1/A1 complex alpha/beta subunit N-terminal" evidence="20">
    <location>
        <begin position="27"/>
        <end position="92"/>
    </location>
</feature>
<keyword evidence="10 17" id="KW-0139">CF(1)</keyword>
<dbReference type="Pfam" id="PF00306">
    <property type="entry name" value="ATP-synt_ab_C"/>
    <property type="match status" value="1"/>
</dbReference>
<keyword evidence="21" id="KW-0378">Hydrolase</keyword>
<dbReference type="InterPro" id="IPR005294">
    <property type="entry name" value="ATP_synth_F1_asu"/>
</dbReference>
<evidence type="ECO:0000256" key="1">
    <source>
        <dbReference type="ARBA" id="ARBA00004202"/>
    </source>
</evidence>
<evidence type="ECO:0000313" key="21">
    <source>
        <dbReference type="EMBL" id="VEU59248.1"/>
    </source>
</evidence>
<dbReference type="InterPro" id="IPR000793">
    <property type="entry name" value="ATP_synth_asu_C"/>
</dbReference>
<dbReference type="InterPro" id="IPR027417">
    <property type="entry name" value="P-loop_NTPase"/>
</dbReference>
<comment type="function">
    <text evidence="17">Produces ATP from ADP in the presence of a proton gradient across the membrane. The alpha chain is a regulatory subunit.</text>
</comment>
<dbReference type="GO" id="GO:0005524">
    <property type="term" value="F:ATP binding"/>
    <property type="evidence" value="ECO:0007669"/>
    <property type="project" value="UniProtKB-UniRule"/>
</dbReference>
<dbReference type="GO" id="GO:0046933">
    <property type="term" value="F:proton-transporting ATP synthase activity, rotational mechanism"/>
    <property type="evidence" value="ECO:0007669"/>
    <property type="project" value="UniProtKB-UniRule"/>
</dbReference>
<dbReference type="NCBIfam" id="TIGR00962">
    <property type="entry name" value="atpA"/>
    <property type="match status" value="1"/>
</dbReference>
<dbReference type="InterPro" id="IPR004100">
    <property type="entry name" value="ATPase_F1/V1/A1_a/bsu_N"/>
</dbReference>
<dbReference type="GO" id="GO:0005886">
    <property type="term" value="C:plasma membrane"/>
    <property type="evidence" value="ECO:0007669"/>
    <property type="project" value="UniProtKB-SubCell"/>
</dbReference>
<evidence type="ECO:0000256" key="8">
    <source>
        <dbReference type="ARBA" id="ARBA00023065"/>
    </source>
</evidence>
<keyword evidence="22" id="KW-1185">Reference proteome</keyword>
<dbReference type="RefSeq" id="WP_129719651.1">
    <property type="nucleotide sequence ID" value="NZ_LR214951.1"/>
</dbReference>
<dbReference type="InterPro" id="IPR033732">
    <property type="entry name" value="ATP_synth_F1_a_nt-bd_dom"/>
</dbReference>
<keyword evidence="6 17" id="KW-0067">ATP-binding</keyword>
<dbReference type="CDD" id="cd18113">
    <property type="entry name" value="ATP-synt_F1_alpha_C"/>
    <property type="match status" value="1"/>
</dbReference>
<dbReference type="PANTHER" id="PTHR48082:SF2">
    <property type="entry name" value="ATP SYNTHASE SUBUNIT ALPHA, MITOCHONDRIAL"/>
    <property type="match status" value="1"/>
</dbReference>
<evidence type="ECO:0000313" key="22">
    <source>
        <dbReference type="Proteomes" id="UP000289440"/>
    </source>
</evidence>
<dbReference type="HAMAP" id="MF_01346">
    <property type="entry name" value="ATP_synth_alpha_bact"/>
    <property type="match status" value="1"/>
</dbReference>
<evidence type="ECO:0000259" key="19">
    <source>
        <dbReference type="Pfam" id="PF00306"/>
    </source>
</evidence>
<comment type="subcellular location">
    <subcellularLocation>
        <location evidence="1 17">Cell membrane</location>
        <topology evidence="1 17">Peripheral membrane protein</topology>
    </subcellularLocation>
</comment>
<dbReference type="Gene3D" id="1.20.150.20">
    <property type="entry name" value="ATP synthase alpha/beta chain, C-terminal domain"/>
    <property type="match status" value="1"/>
</dbReference>
<evidence type="ECO:0000256" key="9">
    <source>
        <dbReference type="ARBA" id="ARBA00023136"/>
    </source>
</evidence>
<dbReference type="KEGG" id="mnu:NCTC10166_00207"/>
<dbReference type="GO" id="GO:0045259">
    <property type="term" value="C:proton-transporting ATP synthase complex"/>
    <property type="evidence" value="ECO:0007669"/>
    <property type="project" value="UniProtKB-KW"/>
</dbReference>
<dbReference type="CDD" id="cd18116">
    <property type="entry name" value="ATP-synt_F1_alpha_N"/>
    <property type="match status" value="1"/>
</dbReference>
<dbReference type="InterPro" id="IPR023366">
    <property type="entry name" value="ATP_synth_asu-like_sf"/>
</dbReference>
<dbReference type="Proteomes" id="UP000289440">
    <property type="component" value="Chromosome"/>
</dbReference>
<proteinExistence type="inferred from homology"/>
<reference evidence="21 22" key="1">
    <citation type="submission" date="2019-01" db="EMBL/GenBank/DDBJ databases">
        <authorList>
            <consortium name="Pathogen Informatics"/>
        </authorList>
    </citation>
    <scope>NUCLEOTIDE SEQUENCE [LARGE SCALE GENOMIC DNA]</scope>
    <source>
        <strain evidence="21 22">NCTC10166</strain>
    </source>
</reference>
<dbReference type="GO" id="GO:0043531">
    <property type="term" value="F:ADP binding"/>
    <property type="evidence" value="ECO:0007669"/>
    <property type="project" value="TreeGrafter"/>
</dbReference>
<dbReference type="Gene3D" id="3.40.50.300">
    <property type="entry name" value="P-loop containing nucleotide triphosphate hydrolases"/>
    <property type="match status" value="1"/>
</dbReference>
<dbReference type="AlphaFoldDB" id="A0A449A4S9"/>
<evidence type="ECO:0000256" key="2">
    <source>
        <dbReference type="ARBA" id="ARBA00008936"/>
    </source>
</evidence>
<feature type="domain" description="ATP synthase alpha subunit C-terminal" evidence="19">
    <location>
        <begin position="371"/>
        <end position="495"/>
    </location>
</feature>
<dbReference type="SUPFAM" id="SSF50615">
    <property type="entry name" value="N-terminal domain of alpha and beta subunits of F1 ATP synthase"/>
    <property type="match status" value="1"/>
</dbReference>
<comment type="catalytic activity">
    <reaction evidence="12 17">
        <text>ATP + H2O + 4 H(+)(in) = ADP + phosphate + 5 H(+)(out)</text>
        <dbReference type="Rhea" id="RHEA:57720"/>
        <dbReference type="ChEBI" id="CHEBI:15377"/>
        <dbReference type="ChEBI" id="CHEBI:15378"/>
        <dbReference type="ChEBI" id="CHEBI:30616"/>
        <dbReference type="ChEBI" id="CHEBI:43474"/>
        <dbReference type="ChEBI" id="CHEBI:456216"/>
        <dbReference type="EC" id="7.1.2.2"/>
    </reaction>
</comment>
<feature type="site" description="Required for activity" evidence="17">
    <location>
        <position position="362"/>
    </location>
</feature>
<name>A0A449A4S9_9BACT</name>
<dbReference type="Pfam" id="PF02874">
    <property type="entry name" value="ATP-synt_ab_N"/>
    <property type="match status" value="1"/>
</dbReference>
<evidence type="ECO:0000259" key="20">
    <source>
        <dbReference type="Pfam" id="PF02874"/>
    </source>
</evidence>
<dbReference type="GO" id="GO:0016787">
    <property type="term" value="F:hydrolase activity"/>
    <property type="evidence" value="ECO:0007669"/>
    <property type="project" value="UniProtKB-KW"/>
</dbReference>
<keyword evidence="4 17" id="KW-0813">Transport</keyword>
<dbReference type="FunFam" id="3.40.50.300:FF:000002">
    <property type="entry name" value="ATP synthase subunit alpha"/>
    <property type="match status" value="1"/>
</dbReference>
<keyword evidence="9 17" id="KW-0472">Membrane</keyword>